<dbReference type="GO" id="GO:0000902">
    <property type="term" value="P:cell morphogenesis"/>
    <property type="evidence" value="ECO:0007669"/>
    <property type="project" value="UniProtKB-UniRule"/>
</dbReference>
<comment type="similarity">
    <text evidence="3 18">In the N-terminal section; belongs to the N-acetylglucosamine-1-phosphate uridyltransferase family.</text>
</comment>
<comment type="pathway">
    <text evidence="18">Nucleotide-sugar biosynthesis; UDP-N-acetyl-alpha-D-glucosamine biosynthesis; N-acetyl-alpha-D-glucosamine 1-phosphate from alpha-D-glucosamine 6-phosphate (route II): step 2/2.</text>
</comment>
<dbReference type="NCBIfam" id="TIGR01173">
    <property type="entry name" value="glmU"/>
    <property type="match status" value="1"/>
</dbReference>
<feature type="active site" description="Proton acceptor" evidence="18">
    <location>
        <position position="361"/>
    </location>
</feature>
<sequence>MSLNVIILAAGQGKRMNSKLPKVLQPLAGRPMLGHVLEAGRALQADRLVVVYGHGGDQVQAAFQGQADVRWTHQAEQLGTGHAVAQALPECSEGVALILYGDCPLITPATLQALLAAAGEDKLAVLTAMMDNPTGYGRIVRDSAGQITRIVEQKDANGAEQAIREINTGFIAAPLRHLRDWLPKLKNANAQGEYYLTDIIAMAVEHGVAVAGVIAGDAWEPAGVNDKRQLAELERVYQRRQADKLLAGGVTLLDPARFDLRGSVSHGQDVEIDVNVILEGRITLGNGVKIGPNVYLKNVTLGDGVIVKANTVIEDSTVGAGSDLGPFARVRPDSVLGEKVHIGNFVELKKARLGNGSKAGHLAYLGDAVIGERVNVSAGVITCNYDGANKFTTTIGNDAFIGTDSQLVAPVTIADGAYIAAGSTITKDAPADALTICRARDQRSITGWKKPTKQKG</sequence>
<dbReference type="GO" id="GO:0006048">
    <property type="term" value="P:UDP-N-acetylglucosamine biosynthetic process"/>
    <property type="evidence" value="ECO:0007669"/>
    <property type="project" value="UniProtKB-UniPathway"/>
</dbReference>
<dbReference type="SUPFAM" id="SSF53448">
    <property type="entry name" value="Nucleotide-diphospho-sugar transferases"/>
    <property type="match status" value="1"/>
</dbReference>
<dbReference type="RefSeq" id="WP_175545615.1">
    <property type="nucleotide sequence ID" value="NZ_FPKR01000012.1"/>
</dbReference>
<comment type="catalytic activity">
    <reaction evidence="16 18">
        <text>N-acetyl-alpha-D-glucosamine 1-phosphate + UTP + H(+) = UDP-N-acetyl-alpha-D-glucosamine + diphosphate</text>
        <dbReference type="Rhea" id="RHEA:13509"/>
        <dbReference type="ChEBI" id="CHEBI:15378"/>
        <dbReference type="ChEBI" id="CHEBI:33019"/>
        <dbReference type="ChEBI" id="CHEBI:46398"/>
        <dbReference type="ChEBI" id="CHEBI:57705"/>
        <dbReference type="ChEBI" id="CHEBI:57776"/>
        <dbReference type="EC" id="2.7.7.23"/>
    </reaction>
</comment>
<dbReference type="Pfam" id="PF12804">
    <property type="entry name" value="NTP_transf_3"/>
    <property type="match status" value="1"/>
</dbReference>
<keyword evidence="11 18" id="KW-0573">Peptidoglycan synthesis</keyword>
<accession>A0A1K2HPG5</accession>
<keyword evidence="6 18" id="KW-0548">Nucleotidyltransferase</keyword>
<dbReference type="UniPathway" id="UPA00973"/>
<dbReference type="CDD" id="cd03353">
    <property type="entry name" value="LbH_GlmU_C"/>
    <property type="match status" value="1"/>
</dbReference>
<feature type="binding site" evidence="18">
    <location>
        <position position="421"/>
    </location>
    <ligand>
        <name>acetyl-CoA</name>
        <dbReference type="ChEBI" id="CHEBI:57288"/>
    </ligand>
</feature>
<feature type="domain" description="Mannose-1-phosphate guanyltransferase C-terminal" evidence="20">
    <location>
        <begin position="262"/>
        <end position="350"/>
    </location>
</feature>
<evidence type="ECO:0000256" key="13">
    <source>
        <dbReference type="ARBA" id="ARBA00023315"/>
    </source>
</evidence>
<dbReference type="InterPro" id="IPR056729">
    <property type="entry name" value="GMPPB_C"/>
</dbReference>
<feature type="binding site" evidence="18">
    <location>
        <position position="152"/>
    </location>
    <ligand>
        <name>UDP-N-acetyl-alpha-D-glucosamine</name>
        <dbReference type="ChEBI" id="CHEBI:57705"/>
    </ligand>
</feature>
<dbReference type="InterPro" id="IPR038009">
    <property type="entry name" value="GlmU_C_LbH"/>
</dbReference>
<feature type="binding site" evidence="18">
    <location>
        <position position="167"/>
    </location>
    <ligand>
        <name>UDP-N-acetyl-alpha-D-glucosamine</name>
        <dbReference type="ChEBI" id="CHEBI:57705"/>
    </ligand>
</feature>
<dbReference type="Pfam" id="PF25087">
    <property type="entry name" value="GMPPB_C"/>
    <property type="match status" value="1"/>
</dbReference>
<keyword evidence="14 18" id="KW-0961">Cell wall biogenesis/degradation</keyword>
<evidence type="ECO:0000256" key="9">
    <source>
        <dbReference type="ARBA" id="ARBA00022842"/>
    </source>
</evidence>
<reference evidence="21 22" key="1">
    <citation type="submission" date="2016-11" db="EMBL/GenBank/DDBJ databases">
        <authorList>
            <person name="Jaros S."/>
            <person name="Januszkiewicz K."/>
            <person name="Wedrychowicz H."/>
        </authorList>
    </citation>
    <scope>NUCLEOTIDE SEQUENCE [LARGE SCALE GENOMIC DNA]</scope>
    <source>
        <strain evidence="21 22">DSM 18899</strain>
    </source>
</reference>
<dbReference type="EC" id="2.7.7.23" evidence="18"/>
<protein>
    <recommendedName>
        <fullName evidence="18">Bifunctional protein GlmU</fullName>
    </recommendedName>
    <domain>
        <recommendedName>
            <fullName evidence="18">UDP-N-acetylglucosamine pyrophosphorylase</fullName>
            <ecNumber evidence="18">2.7.7.23</ecNumber>
        </recommendedName>
        <alternativeName>
            <fullName evidence="18">N-acetylglucosamine-1-phosphate uridyltransferase</fullName>
        </alternativeName>
    </domain>
    <domain>
        <recommendedName>
            <fullName evidence="18">Glucosamine-1-phosphate N-acetyltransferase</fullName>
            <ecNumber evidence="18">2.3.1.157</ecNumber>
        </recommendedName>
    </domain>
</protein>
<feature type="binding site" evidence="18">
    <location>
        <position position="438"/>
    </location>
    <ligand>
        <name>acetyl-CoA</name>
        <dbReference type="ChEBI" id="CHEBI:57288"/>
    </ligand>
</feature>
<feature type="binding site" evidence="18">
    <location>
        <begin position="79"/>
        <end position="80"/>
    </location>
    <ligand>
        <name>UDP-N-acetyl-alpha-D-glucosamine</name>
        <dbReference type="ChEBI" id="CHEBI:57705"/>
    </ligand>
</feature>
<evidence type="ECO:0000256" key="18">
    <source>
        <dbReference type="HAMAP-Rule" id="MF_01631"/>
    </source>
</evidence>
<dbReference type="GO" id="GO:0071555">
    <property type="term" value="P:cell wall organization"/>
    <property type="evidence" value="ECO:0007669"/>
    <property type="project" value="UniProtKB-KW"/>
</dbReference>
<comment type="pathway">
    <text evidence="18">Bacterial outer membrane biogenesis; LPS lipid A biosynthesis.</text>
</comment>
<feature type="binding site" evidence="18">
    <location>
        <position position="225"/>
    </location>
    <ligand>
        <name>Mg(2+)</name>
        <dbReference type="ChEBI" id="CHEBI:18420"/>
    </ligand>
</feature>
<dbReference type="STRING" id="1121279.SAMN02745887_03081"/>
<dbReference type="GO" id="GO:0009252">
    <property type="term" value="P:peptidoglycan biosynthetic process"/>
    <property type="evidence" value="ECO:0007669"/>
    <property type="project" value="UniProtKB-UniRule"/>
</dbReference>
<keyword evidence="7 18" id="KW-0479">Metal-binding</keyword>
<evidence type="ECO:0000256" key="10">
    <source>
        <dbReference type="ARBA" id="ARBA00022960"/>
    </source>
</evidence>
<evidence type="ECO:0000256" key="6">
    <source>
        <dbReference type="ARBA" id="ARBA00022695"/>
    </source>
</evidence>
<feature type="binding site" evidence="18">
    <location>
        <position position="375"/>
    </location>
    <ligand>
        <name>UDP-N-acetyl-alpha-D-glucosamine</name>
        <dbReference type="ChEBI" id="CHEBI:57705"/>
    </ligand>
</feature>
<dbReference type="EMBL" id="FPKR01000012">
    <property type="protein sequence ID" value="SFZ78573.1"/>
    <property type="molecule type" value="Genomic_DNA"/>
</dbReference>
<dbReference type="InterPro" id="IPR001451">
    <property type="entry name" value="Hexapep"/>
</dbReference>
<keyword evidence="4 18" id="KW-0963">Cytoplasm</keyword>
<evidence type="ECO:0000259" key="19">
    <source>
        <dbReference type="Pfam" id="PF12804"/>
    </source>
</evidence>
<keyword evidence="13 18" id="KW-0012">Acyltransferase</keyword>
<feature type="binding site" evidence="18">
    <location>
        <position position="378"/>
    </location>
    <ligand>
        <name>acetyl-CoA</name>
        <dbReference type="ChEBI" id="CHEBI:57288"/>
    </ligand>
</feature>
<feature type="region of interest" description="N-acetyltransferase" evidence="18">
    <location>
        <begin position="249"/>
        <end position="456"/>
    </location>
</feature>
<keyword evidence="5 18" id="KW-0808">Transferase</keyword>
<evidence type="ECO:0000259" key="20">
    <source>
        <dbReference type="Pfam" id="PF25087"/>
    </source>
</evidence>
<feature type="binding site" evidence="18">
    <location>
        <begin position="100"/>
        <end position="102"/>
    </location>
    <ligand>
        <name>UDP-N-acetyl-alpha-D-glucosamine</name>
        <dbReference type="ChEBI" id="CHEBI:57705"/>
    </ligand>
</feature>
<dbReference type="GO" id="GO:0008360">
    <property type="term" value="P:regulation of cell shape"/>
    <property type="evidence" value="ECO:0007669"/>
    <property type="project" value="UniProtKB-KW"/>
</dbReference>
<gene>
    <name evidence="18" type="primary">glmU</name>
    <name evidence="21" type="ORF">SAMN02745887_03081</name>
</gene>
<evidence type="ECO:0000256" key="17">
    <source>
        <dbReference type="ARBA" id="ARBA00049628"/>
    </source>
</evidence>
<dbReference type="Proteomes" id="UP000186513">
    <property type="component" value="Unassembled WGS sequence"/>
</dbReference>
<dbReference type="Pfam" id="PF00132">
    <property type="entry name" value="Hexapep"/>
    <property type="match status" value="1"/>
</dbReference>
<feature type="binding site" evidence="18">
    <location>
        <position position="102"/>
    </location>
    <ligand>
        <name>Mg(2+)</name>
        <dbReference type="ChEBI" id="CHEBI:18420"/>
    </ligand>
</feature>
<dbReference type="SUPFAM" id="SSF51161">
    <property type="entry name" value="Trimeric LpxA-like enzymes"/>
    <property type="match status" value="1"/>
</dbReference>
<dbReference type="HAMAP" id="MF_01631">
    <property type="entry name" value="GlmU"/>
    <property type="match status" value="1"/>
</dbReference>
<evidence type="ECO:0000256" key="12">
    <source>
        <dbReference type="ARBA" id="ARBA00023268"/>
    </source>
</evidence>
<feature type="binding site" evidence="18">
    <location>
        <begin position="384"/>
        <end position="385"/>
    </location>
    <ligand>
        <name>acetyl-CoA</name>
        <dbReference type="ChEBI" id="CHEBI:57288"/>
    </ligand>
</feature>
<organism evidence="21 22">
    <name type="scientific">Chitinimonas taiwanensis DSM 18899</name>
    <dbReference type="NCBI Taxonomy" id="1121279"/>
    <lineage>
        <taxon>Bacteria</taxon>
        <taxon>Pseudomonadati</taxon>
        <taxon>Pseudomonadota</taxon>
        <taxon>Betaproteobacteria</taxon>
        <taxon>Neisseriales</taxon>
        <taxon>Chitinibacteraceae</taxon>
        <taxon>Chitinimonas</taxon>
    </lineage>
</organism>
<dbReference type="EC" id="2.3.1.157" evidence="18"/>
<comment type="function">
    <text evidence="17 18">Catalyzes the last two sequential reactions in the de novo biosynthetic pathway for UDP-N-acetylglucosamine (UDP-GlcNAc). The C-terminal domain catalyzes the transfer of acetyl group from acetyl coenzyme A to glucosamine-1-phosphate (GlcN-1-P) to produce N-acetylglucosamine-1-phosphate (GlcNAc-1-P), which is converted into UDP-GlcNAc by the transfer of uridine 5-monophosphate (from uridine 5-triphosphate), a reaction catalyzed by the N-terminal domain.</text>
</comment>
<comment type="catalytic activity">
    <reaction evidence="15 18">
        <text>alpha-D-glucosamine 1-phosphate + acetyl-CoA = N-acetyl-alpha-D-glucosamine 1-phosphate + CoA + H(+)</text>
        <dbReference type="Rhea" id="RHEA:13725"/>
        <dbReference type="ChEBI" id="CHEBI:15378"/>
        <dbReference type="ChEBI" id="CHEBI:57287"/>
        <dbReference type="ChEBI" id="CHEBI:57288"/>
        <dbReference type="ChEBI" id="CHEBI:57776"/>
        <dbReference type="ChEBI" id="CHEBI:58516"/>
        <dbReference type="EC" id="2.3.1.157"/>
    </reaction>
</comment>
<feature type="binding site" evidence="18">
    <location>
        <position position="331"/>
    </location>
    <ligand>
        <name>UDP-N-acetyl-alpha-D-glucosamine</name>
        <dbReference type="ChEBI" id="CHEBI:57705"/>
    </ligand>
</feature>
<evidence type="ECO:0000256" key="4">
    <source>
        <dbReference type="ARBA" id="ARBA00022490"/>
    </source>
</evidence>
<feature type="domain" description="MobA-like NTP transferase" evidence="19">
    <location>
        <begin position="5"/>
        <end position="150"/>
    </location>
</feature>
<comment type="subunit">
    <text evidence="18">Homotrimer.</text>
</comment>
<evidence type="ECO:0000256" key="2">
    <source>
        <dbReference type="ARBA" id="ARBA00007707"/>
    </source>
</evidence>
<evidence type="ECO:0000256" key="3">
    <source>
        <dbReference type="ARBA" id="ARBA00007947"/>
    </source>
</evidence>
<keyword evidence="22" id="KW-1185">Reference proteome</keyword>
<dbReference type="InterPro" id="IPR025877">
    <property type="entry name" value="MobA-like_NTP_Trfase"/>
</dbReference>
<feature type="binding site" evidence="18">
    <location>
        <position position="74"/>
    </location>
    <ligand>
        <name>UDP-N-acetyl-alpha-D-glucosamine</name>
        <dbReference type="ChEBI" id="CHEBI:57705"/>
    </ligand>
</feature>
<dbReference type="Gene3D" id="2.160.10.10">
    <property type="entry name" value="Hexapeptide repeat proteins"/>
    <property type="match status" value="1"/>
</dbReference>
<comment type="subcellular location">
    <subcellularLocation>
        <location evidence="1 18">Cytoplasm</location>
    </subcellularLocation>
</comment>
<evidence type="ECO:0000256" key="8">
    <source>
        <dbReference type="ARBA" id="ARBA00022737"/>
    </source>
</evidence>
<feature type="binding site" evidence="18">
    <location>
        <position position="225"/>
    </location>
    <ligand>
        <name>UDP-N-acetyl-alpha-D-glucosamine</name>
        <dbReference type="ChEBI" id="CHEBI:57705"/>
    </ligand>
</feature>
<dbReference type="InterPro" id="IPR029044">
    <property type="entry name" value="Nucleotide-diphossugar_trans"/>
</dbReference>
<dbReference type="CDD" id="cd02540">
    <property type="entry name" value="GT2_GlmU_N_bac"/>
    <property type="match status" value="1"/>
</dbReference>
<feature type="binding site" evidence="18">
    <location>
        <position position="364"/>
    </location>
    <ligand>
        <name>UDP-N-acetyl-alpha-D-glucosamine</name>
        <dbReference type="ChEBI" id="CHEBI:57705"/>
    </ligand>
</feature>
<dbReference type="GO" id="GO:0000287">
    <property type="term" value="F:magnesium ion binding"/>
    <property type="evidence" value="ECO:0007669"/>
    <property type="project" value="UniProtKB-UniRule"/>
</dbReference>
<comment type="cofactor">
    <cofactor evidence="18">
        <name>Mg(2+)</name>
        <dbReference type="ChEBI" id="CHEBI:18420"/>
    </cofactor>
    <text evidence="18">Binds 1 Mg(2+) ion per subunit.</text>
</comment>
<dbReference type="InterPro" id="IPR011004">
    <property type="entry name" value="Trimer_LpxA-like_sf"/>
</dbReference>
<evidence type="ECO:0000256" key="7">
    <source>
        <dbReference type="ARBA" id="ARBA00022723"/>
    </source>
</evidence>
<feature type="binding site" evidence="18">
    <location>
        <begin position="8"/>
        <end position="11"/>
    </location>
    <ligand>
        <name>UDP-N-acetyl-alpha-D-glucosamine</name>
        <dbReference type="ChEBI" id="CHEBI:57705"/>
    </ligand>
</feature>
<evidence type="ECO:0000256" key="11">
    <source>
        <dbReference type="ARBA" id="ARBA00022984"/>
    </source>
</evidence>
<dbReference type="Gene3D" id="3.90.550.10">
    <property type="entry name" value="Spore Coat Polysaccharide Biosynthesis Protein SpsA, Chain A"/>
    <property type="match status" value="1"/>
</dbReference>
<dbReference type="GO" id="GO:0009245">
    <property type="term" value="P:lipid A biosynthetic process"/>
    <property type="evidence" value="ECO:0007669"/>
    <property type="project" value="UniProtKB-UniRule"/>
</dbReference>
<keyword evidence="8 18" id="KW-0677">Repeat</keyword>
<dbReference type="InterPro" id="IPR005882">
    <property type="entry name" value="Bifunctional_GlmU"/>
</dbReference>
<evidence type="ECO:0000256" key="15">
    <source>
        <dbReference type="ARBA" id="ARBA00048247"/>
    </source>
</evidence>
<comment type="caution">
    <text evidence="18">Lacks conserved residue(s) required for the propagation of feature annotation.</text>
</comment>
<keyword evidence="9 18" id="KW-0460">Magnesium</keyword>
<dbReference type="GO" id="GO:0019134">
    <property type="term" value="F:glucosamine-1-phosphate N-acetyltransferase activity"/>
    <property type="evidence" value="ECO:0007669"/>
    <property type="project" value="UniProtKB-UniRule"/>
</dbReference>
<evidence type="ECO:0000256" key="16">
    <source>
        <dbReference type="ARBA" id="ARBA00048493"/>
    </source>
</evidence>
<keyword evidence="12 18" id="KW-0511">Multifunctional enzyme</keyword>
<dbReference type="PANTHER" id="PTHR43584">
    <property type="entry name" value="NUCLEOTIDYL TRANSFERASE"/>
    <property type="match status" value="1"/>
</dbReference>
<comment type="similarity">
    <text evidence="2 18">In the C-terminal section; belongs to the transferase hexapeptide repeat family.</text>
</comment>
<dbReference type="InterPro" id="IPR050065">
    <property type="entry name" value="GlmU-like"/>
</dbReference>
<feature type="region of interest" description="Linker" evidence="18">
    <location>
        <begin position="228"/>
        <end position="248"/>
    </location>
</feature>
<dbReference type="GO" id="GO:0016020">
    <property type="term" value="C:membrane"/>
    <property type="evidence" value="ECO:0007669"/>
    <property type="project" value="GOC"/>
</dbReference>
<feature type="region of interest" description="Pyrophosphorylase" evidence="18">
    <location>
        <begin position="1"/>
        <end position="227"/>
    </location>
</feature>
<name>A0A1K2HPG5_9NEIS</name>
<feature type="binding site" evidence="18">
    <location>
        <position position="22"/>
    </location>
    <ligand>
        <name>UDP-N-acetyl-alpha-D-glucosamine</name>
        <dbReference type="ChEBI" id="CHEBI:57705"/>
    </ligand>
</feature>
<dbReference type="GO" id="GO:0003977">
    <property type="term" value="F:UDP-N-acetylglucosamine diphosphorylase activity"/>
    <property type="evidence" value="ECO:0007669"/>
    <property type="project" value="UniProtKB-UniRule"/>
</dbReference>
<evidence type="ECO:0000313" key="21">
    <source>
        <dbReference type="EMBL" id="SFZ78573.1"/>
    </source>
</evidence>
<evidence type="ECO:0000256" key="5">
    <source>
        <dbReference type="ARBA" id="ARBA00022679"/>
    </source>
</evidence>
<dbReference type="AlphaFoldDB" id="A0A1K2HPG5"/>
<dbReference type="GO" id="GO:0005737">
    <property type="term" value="C:cytoplasm"/>
    <property type="evidence" value="ECO:0007669"/>
    <property type="project" value="UniProtKB-SubCell"/>
</dbReference>
<proteinExistence type="inferred from homology"/>
<evidence type="ECO:0000256" key="1">
    <source>
        <dbReference type="ARBA" id="ARBA00004496"/>
    </source>
</evidence>
<dbReference type="PANTHER" id="PTHR43584:SF3">
    <property type="entry name" value="BIFUNCTIONAL PROTEIN GLMU"/>
    <property type="match status" value="1"/>
</dbReference>
<feature type="binding site" evidence="18">
    <location>
        <position position="137"/>
    </location>
    <ligand>
        <name>UDP-N-acetyl-alpha-D-glucosamine</name>
        <dbReference type="ChEBI" id="CHEBI:57705"/>
    </ligand>
</feature>
<evidence type="ECO:0000313" key="22">
    <source>
        <dbReference type="Proteomes" id="UP000186513"/>
    </source>
</evidence>
<comment type="pathway">
    <text evidence="18">Nucleotide-sugar biosynthesis; UDP-N-acetyl-alpha-D-glucosamine biosynthesis; UDP-N-acetyl-alpha-D-glucosamine from N-acetyl-alpha-D-glucosamine 1-phosphate: step 1/1.</text>
</comment>
<evidence type="ECO:0000256" key="14">
    <source>
        <dbReference type="ARBA" id="ARBA00023316"/>
    </source>
</evidence>
<keyword evidence="10 18" id="KW-0133">Cell shape</keyword>
<dbReference type="UniPathway" id="UPA00113">
    <property type="reaction ID" value="UER00532"/>
</dbReference>
<feature type="binding site" evidence="18">
    <location>
        <position position="349"/>
    </location>
    <ligand>
        <name>UDP-N-acetyl-alpha-D-glucosamine</name>
        <dbReference type="ChEBI" id="CHEBI:57705"/>
    </ligand>
</feature>